<proteinExistence type="predicted"/>
<dbReference type="Proteomes" id="UP001152795">
    <property type="component" value="Unassembled WGS sequence"/>
</dbReference>
<comment type="caution">
    <text evidence="1">The sequence shown here is derived from an EMBL/GenBank/DDBJ whole genome shotgun (WGS) entry which is preliminary data.</text>
</comment>
<protein>
    <submittedName>
        <fullName evidence="1">Uncharacterized protein</fullName>
    </submittedName>
</protein>
<evidence type="ECO:0000313" key="2">
    <source>
        <dbReference type="Proteomes" id="UP001152795"/>
    </source>
</evidence>
<organism evidence="1 2">
    <name type="scientific">Paramuricea clavata</name>
    <name type="common">Red gorgonian</name>
    <name type="synonym">Violescent sea-whip</name>
    <dbReference type="NCBI Taxonomy" id="317549"/>
    <lineage>
        <taxon>Eukaryota</taxon>
        <taxon>Metazoa</taxon>
        <taxon>Cnidaria</taxon>
        <taxon>Anthozoa</taxon>
        <taxon>Octocorallia</taxon>
        <taxon>Malacalcyonacea</taxon>
        <taxon>Plexauridae</taxon>
        <taxon>Paramuricea</taxon>
    </lineage>
</organism>
<gene>
    <name evidence="1" type="ORF">PACLA_8A084514</name>
</gene>
<sequence length="65" mass="8044">IYAIYEEVFNAWNEDESLECTHPDDVNCEKMYYMAMEKRRYHRKTRAVQQYEDVDEYVDNMYLTS</sequence>
<evidence type="ECO:0000313" key="1">
    <source>
        <dbReference type="EMBL" id="CAB4031180.1"/>
    </source>
</evidence>
<dbReference type="EMBL" id="CACRXK020017414">
    <property type="protein sequence ID" value="CAB4031180.1"/>
    <property type="molecule type" value="Genomic_DNA"/>
</dbReference>
<name>A0A6S7JPU3_PARCT</name>
<keyword evidence="2" id="KW-1185">Reference proteome</keyword>
<dbReference type="AlphaFoldDB" id="A0A6S7JPU3"/>
<reference evidence="1" key="1">
    <citation type="submission" date="2020-04" db="EMBL/GenBank/DDBJ databases">
        <authorList>
            <person name="Alioto T."/>
            <person name="Alioto T."/>
            <person name="Gomez Garrido J."/>
        </authorList>
    </citation>
    <scope>NUCLEOTIDE SEQUENCE</scope>
    <source>
        <strain evidence="1">A484AB</strain>
    </source>
</reference>
<accession>A0A6S7JPU3</accession>
<feature type="non-terminal residue" evidence="1">
    <location>
        <position position="1"/>
    </location>
</feature>